<comment type="subcellular location">
    <subcellularLocation>
        <location evidence="1">Cytoplasm</location>
    </subcellularLocation>
</comment>
<keyword evidence="4" id="KW-0677">Repeat</keyword>
<protein>
    <submittedName>
        <fullName evidence="8">Uncharacterized protein</fullName>
    </submittedName>
</protein>
<keyword evidence="9" id="KW-1185">Reference proteome</keyword>
<dbReference type="FunFam" id="2.120.10.80:FF:000049">
    <property type="entry name" value="Cell polarity protein (Tea1)"/>
    <property type="match status" value="1"/>
</dbReference>
<keyword evidence="3" id="KW-0963">Cytoplasm</keyword>
<feature type="region of interest" description="Disordered" evidence="7">
    <location>
        <begin position="455"/>
        <end position="677"/>
    </location>
</feature>
<feature type="coiled-coil region" evidence="6">
    <location>
        <begin position="1026"/>
        <end position="1109"/>
    </location>
</feature>
<name>A0AAX6MHQ5_9PEZI</name>
<feature type="coiled-coil region" evidence="6">
    <location>
        <begin position="808"/>
        <end position="996"/>
    </location>
</feature>
<comment type="caution">
    <text evidence="8">The sequence shown here is derived from an EMBL/GenBank/DDBJ whole genome shotgun (WGS) entry which is preliminary data.</text>
</comment>
<dbReference type="PANTHER" id="PTHR23244:SF456">
    <property type="entry name" value="MULTIPLE EPIDERMAL GROWTH FACTOR-LIKE DOMAINS PROTEIN 8"/>
    <property type="match status" value="1"/>
</dbReference>
<sequence>MAFLFKSKKNQDRNVQSRDGAPGSSPPVQSPAGRIAREEKHSRSTPTGSLNSFDENTPSPDAEKYTARRGQDPSQQMQQPQQSQPQQQQPPPQQQQQQQASDLPFRNSPSQSANASLYPWSQRRLTFTASIPSPFPRYGAAVNSVSSKEGDIYIMGGLINSSTVKGDLWMIEAGGNMSCYPLAATSEGPGPRVGHASLLVGNAFIVYGGDTKIDETDILDETLYLLNTSTRQWSRALPAGPRPSGRYGHSLNIVGSKIYIFGGQVEGYFMNDLAAFDLNQLQMPNNRWEVLSENTETGGALQGKVPPARTNHSMVTFNDKMYLFGGTNGFQWFNDVWCYDPAVNKWSQLDCIGYIPVPREGHAAALVDDVMYIFGGRTEEGADLGDLAAFRITSRRWYTFQNMGPSPSPRSGHSMTSVGKSIVVVGGEPSSTTTQVNDLSIVYVLDTTKIRYPNDAQIQSNTQKIQQRRPSGSDIPGARQTPSREGSAGPDPKRVASPNSPTTSTGKGGTGIDMNGPPPVSNGLSKLPRAAGTSTPSGPPPPGQAPRPNVEGNANGRRARNASIERIEREAAGAGSPGINSQRQSPVPREVVKEDTPTANGRRTPNQQGPRSGSRSENQTEDKAKSKMPPRQARSQGSVDSSTEPTLKTVANRPSSPPPPTRQTSNPLSRKGSNRNSQTVVLLKELDAARNRNAWFASELELARKAGYTSNATLSPTLESRAAETFDDDDKRLIESLLAMKQELANVQSAIDKQAILAAKQIAEVERQRDAAVREAVYARAKLAAQTESAASTPQLDGERDVDGGDRSLELNKKLASALNTQKELQNNIARATSDLEAERRARQLADETLSATQKRIAELEAYKQQTSSELEQLRAELHMVQREAREQSVAGAEAIAAMQLLRIEKEEYENKYNEAISNSEEYNETLESLREAVVASADMRAHLERKLDEERAQREIVESKLAKLKAEHEAHASELEAVTQRLRDAEELAERNAAEANTHRQALISGLEKVTKDPSKANRADAERIVVLQGQVEAANNLVKKYREEADAASDKLRSAEERIAGLEAYQEQSSREGVSIRRQLQSALRETQSLQALNSDLKNQLANQQLETNAITVQHNTLKDILAERGISPTNLARVREMGSRTSSPNPSRTNDLERQLAQAVAAHEETKQTLAAQIQESETTYRNRIVQLESDYQSAVHYVKGTEKMLKKMKQELAQVQSENSRLKSENLELEERSSAQGSATPADWEAERSELEDKIENLQEQVKSTSAQLEQELAELRKKLDATNQERDSTVKSRNDVAERLATRERELEQMQQENSLLEKRVQDAEQKVSLLLDQVENSVDNYRRRSRISTDQINIGTPNANGFGHTRQESSEAGSTYGGITENRNLNDLANELDQLRSHWEATNKNYRLSTNFDFEGLGSKKESDSAGLSESLADWRKRLDAEERASENIGTAKGDHAS</sequence>
<reference evidence="8 9" key="1">
    <citation type="journal article" date="2024" name="Front Chem Biol">
        <title>Unveiling the potential of Daldinia eschscholtzii MFLUCC 19-0629 through bioactivity and bioinformatics studies for enhanced sustainable agriculture production.</title>
        <authorList>
            <person name="Brooks S."/>
            <person name="Weaver J.A."/>
            <person name="Klomchit A."/>
            <person name="Alharthi S.A."/>
            <person name="Onlamun T."/>
            <person name="Nurani R."/>
            <person name="Vong T.K."/>
            <person name="Alberti F."/>
            <person name="Greco C."/>
        </authorList>
    </citation>
    <scope>NUCLEOTIDE SEQUENCE [LARGE SCALE GENOMIC DNA]</scope>
    <source>
        <strain evidence="8">MFLUCC 19-0629</strain>
    </source>
</reference>
<feature type="region of interest" description="Disordered" evidence="7">
    <location>
        <begin position="787"/>
        <end position="806"/>
    </location>
</feature>
<evidence type="ECO:0000256" key="3">
    <source>
        <dbReference type="ARBA" id="ARBA00022490"/>
    </source>
</evidence>
<feature type="compositionally biased region" description="Polar residues" evidence="7">
    <location>
        <begin position="597"/>
        <end position="617"/>
    </location>
</feature>
<evidence type="ECO:0000256" key="4">
    <source>
        <dbReference type="ARBA" id="ARBA00022737"/>
    </source>
</evidence>
<feature type="compositionally biased region" description="Polar residues" evidence="7">
    <location>
        <begin position="633"/>
        <end position="646"/>
    </location>
</feature>
<dbReference type="SUPFAM" id="SSF117281">
    <property type="entry name" value="Kelch motif"/>
    <property type="match status" value="1"/>
</dbReference>
<evidence type="ECO:0000256" key="2">
    <source>
        <dbReference type="ARBA" id="ARBA00022441"/>
    </source>
</evidence>
<feature type="region of interest" description="Disordered" evidence="7">
    <location>
        <begin position="1358"/>
        <end position="1387"/>
    </location>
</feature>
<dbReference type="Pfam" id="PF24681">
    <property type="entry name" value="Kelch_KLHDC2_KLHL20_DRC7"/>
    <property type="match status" value="1"/>
</dbReference>
<evidence type="ECO:0000256" key="1">
    <source>
        <dbReference type="ARBA" id="ARBA00004496"/>
    </source>
</evidence>
<gene>
    <name evidence="8" type="ORF">Daesc_006562</name>
</gene>
<proteinExistence type="predicted"/>
<dbReference type="InterPro" id="IPR006652">
    <property type="entry name" value="Kelch_1"/>
</dbReference>
<feature type="compositionally biased region" description="Basic and acidic residues" evidence="7">
    <location>
        <begin position="1224"/>
        <end position="1237"/>
    </location>
</feature>
<dbReference type="EMBL" id="JBANMG010000006">
    <property type="protein sequence ID" value="KAK6952034.1"/>
    <property type="molecule type" value="Genomic_DNA"/>
</dbReference>
<dbReference type="SMART" id="SM00612">
    <property type="entry name" value="Kelch"/>
    <property type="match status" value="2"/>
</dbReference>
<keyword evidence="5 6" id="KW-0175">Coiled coil</keyword>
<dbReference type="GO" id="GO:0051285">
    <property type="term" value="C:cell cortex of cell tip"/>
    <property type="evidence" value="ECO:0007669"/>
    <property type="project" value="TreeGrafter"/>
</dbReference>
<accession>A0AAX6MHQ5</accession>
<feature type="region of interest" description="Disordered" evidence="7">
    <location>
        <begin position="1"/>
        <end position="117"/>
    </location>
</feature>
<evidence type="ECO:0000313" key="9">
    <source>
        <dbReference type="Proteomes" id="UP001369815"/>
    </source>
</evidence>
<feature type="compositionally biased region" description="Basic and acidic residues" evidence="7">
    <location>
        <begin position="797"/>
        <end position="806"/>
    </location>
</feature>
<organism evidence="8 9">
    <name type="scientific">Daldinia eschscholtzii</name>
    <dbReference type="NCBI Taxonomy" id="292717"/>
    <lineage>
        <taxon>Eukaryota</taxon>
        <taxon>Fungi</taxon>
        <taxon>Dikarya</taxon>
        <taxon>Ascomycota</taxon>
        <taxon>Pezizomycotina</taxon>
        <taxon>Sordariomycetes</taxon>
        <taxon>Xylariomycetidae</taxon>
        <taxon>Xylariales</taxon>
        <taxon>Hypoxylaceae</taxon>
        <taxon>Daldinia</taxon>
    </lineage>
</organism>
<evidence type="ECO:0000256" key="6">
    <source>
        <dbReference type="SAM" id="Coils"/>
    </source>
</evidence>
<evidence type="ECO:0000313" key="8">
    <source>
        <dbReference type="EMBL" id="KAK6952034.1"/>
    </source>
</evidence>
<feature type="compositionally biased region" description="Basic and acidic residues" evidence="7">
    <location>
        <begin position="61"/>
        <end position="71"/>
    </location>
</feature>
<evidence type="ECO:0000256" key="5">
    <source>
        <dbReference type="ARBA" id="ARBA00023054"/>
    </source>
</evidence>
<feature type="compositionally biased region" description="Polar residues" evidence="7">
    <location>
        <begin position="44"/>
        <end position="59"/>
    </location>
</feature>
<dbReference type="PANTHER" id="PTHR23244">
    <property type="entry name" value="KELCH REPEAT DOMAIN"/>
    <property type="match status" value="1"/>
</dbReference>
<dbReference type="Gene3D" id="2.120.10.80">
    <property type="entry name" value="Kelch-type beta propeller"/>
    <property type="match status" value="1"/>
</dbReference>
<keyword evidence="2" id="KW-0880">Kelch repeat</keyword>
<feature type="compositionally biased region" description="Polar residues" evidence="7">
    <location>
        <begin position="456"/>
        <end position="470"/>
    </location>
</feature>
<dbReference type="GO" id="GO:0061245">
    <property type="term" value="P:establishment or maintenance of bipolar cell polarity"/>
    <property type="evidence" value="ECO:0007669"/>
    <property type="project" value="TreeGrafter"/>
</dbReference>
<feature type="compositionally biased region" description="Low complexity" evidence="7">
    <location>
        <begin position="72"/>
        <end position="87"/>
    </location>
</feature>
<dbReference type="InterPro" id="IPR015915">
    <property type="entry name" value="Kelch-typ_b-propeller"/>
</dbReference>
<dbReference type="Proteomes" id="UP001369815">
    <property type="component" value="Unassembled WGS sequence"/>
</dbReference>
<evidence type="ECO:0000256" key="7">
    <source>
        <dbReference type="SAM" id="MobiDB-lite"/>
    </source>
</evidence>
<feature type="region of interest" description="Disordered" evidence="7">
    <location>
        <begin position="1220"/>
        <end position="1251"/>
    </location>
</feature>